<keyword evidence="2" id="KW-1185">Reference proteome</keyword>
<gene>
    <name evidence="1" type="ORF">FGO68_gene1003</name>
</gene>
<protein>
    <submittedName>
        <fullName evidence="1">Uncharacterized protein</fullName>
    </submittedName>
</protein>
<proteinExistence type="predicted"/>
<dbReference type="Proteomes" id="UP000785679">
    <property type="component" value="Unassembled WGS sequence"/>
</dbReference>
<dbReference type="AlphaFoldDB" id="A0A8J8NMN3"/>
<comment type="caution">
    <text evidence="1">The sequence shown here is derived from an EMBL/GenBank/DDBJ whole genome shotgun (WGS) entry which is preliminary data.</text>
</comment>
<reference evidence="1" key="1">
    <citation type="submission" date="2019-06" db="EMBL/GenBank/DDBJ databases">
        <authorList>
            <person name="Zheng W."/>
        </authorList>
    </citation>
    <scope>NUCLEOTIDE SEQUENCE</scope>
    <source>
        <strain evidence="1">QDHG01</strain>
    </source>
</reference>
<evidence type="ECO:0000313" key="1">
    <source>
        <dbReference type="EMBL" id="TNV78098.1"/>
    </source>
</evidence>
<accession>A0A8J8NMN3</accession>
<sequence length="87" mass="10255">MKYLACQIGQVSRKIYSNCQNVIVFRPYLTTAKYRGALPEVCQNLSFQQTLSNFVNLMHYTLLIYSIRYQQLIICTMLYISYQILVN</sequence>
<dbReference type="EMBL" id="RRYP01010891">
    <property type="protein sequence ID" value="TNV78098.1"/>
    <property type="molecule type" value="Genomic_DNA"/>
</dbReference>
<organism evidence="1 2">
    <name type="scientific">Halteria grandinella</name>
    <dbReference type="NCBI Taxonomy" id="5974"/>
    <lineage>
        <taxon>Eukaryota</taxon>
        <taxon>Sar</taxon>
        <taxon>Alveolata</taxon>
        <taxon>Ciliophora</taxon>
        <taxon>Intramacronucleata</taxon>
        <taxon>Spirotrichea</taxon>
        <taxon>Stichotrichia</taxon>
        <taxon>Sporadotrichida</taxon>
        <taxon>Halteriidae</taxon>
        <taxon>Halteria</taxon>
    </lineage>
</organism>
<name>A0A8J8NMN3_HALGN</name>
<evidence type="ECO:0000313" key="2">
    <source>
        <dbReference type="Proteomes" id="UP000785679"/>
    </source>
</evidence>